<evidence type="ECO:0000313" key="4">
    <source>
        <dbReference type="Proteomes" id="UP001589532"/>
    </source>
</evidence>
<keyword evidence="2" id="KW-0472">Membrane</keyword>
<keyword evidence="2" id="KW-1133">Transmembrane helix</keyword>
<evidence type="ECO:0000256" key="2">
    <source>
        <dbReference type="SAM" id="Phobius"/>
    </source>
</evidence>
<dbReference type="Proteomes" id="UP001589532">
    <property type="component" value="Unassembled WGS sequence"/>
</dbReference>
<feature type="compositionally biased region" description="Low complexity" evidence="1">
    <location>
        <begin position="154"/>
        <end position="163"/>
    </location>
</feature>
<evidence type="ECO:0000256" key="1">
    <source>
        <dbReference type="SAM" id="MobiDB-lite"/>
    </source>
</evidence>
<sequence length="325" mass="34506">MAYPPQPPPPQPQPQGPWGGQGTPQGYGPPPNPHPHYGPPPGHGQPGQGQSGYGGTPPPGYGPPYGQRMEPQRTLVLPSPPPKSNNALIIGLVTGLAVLLVGGGAGAFLYLRGSVSKPPVALPSAEPFPTTATQPPSDPPSEPASPSDPPTSTPTPSDTQTSSDRVDPGSPLTDKEFDDWDFKLGDVKLQAKRVGGWTYSTCDPVDGRGVLAQNHCQRAIQLAYSAYGGHIKAVQVMMSFPSEQAAKKAAARLATLDSNAVKWRKDKAHSTYVYGKMRSAASKKYVVVTVLTADKTAKSLAAYYHRYLQSDHASYFLFRDLTITS</sequence>
<feature type="region of interest" description="Disordered" evidence="1">
    <location>
        <begin position="1"/>
        <end position="79"/>
    </location>
</feature>
<organism evidence="3 4">
    <name type="scientific">Nonomuraea helvata</name>
    <dbReference type="NCBI Taxonomy" id="37484"/>
    <lineage>
        <taxon>Bacteria</taxon>
        <taxon>Bacillati</taxon>
        <taxon>Actinomycetota</taxon>
        <taxon>Actinomycetes</taxon>
        <taxon>Streptosporangiales</taxon>
        <taxon>Streptosporangiaceae</taxon>
        <taxon>Nonomuraea</taxon>
    </lineage>
</organism>
<reference evidence="3 4" key="1">
    <citation type="submission" date="2024-09" db="EMBL/GenBank/DDBJ databases">
        <authorList>
            <person name="Sun Q."/>
            <person name="Mori K."/>
        </authorList>
    </citation>
    <scope>NUCLEOTIDE SEQUENCE [LARGE SCALE GENOMIC DNA]</scope>
    <source>
        <strain evidence="3 4">JCM 3143</strain>
    </source>
</reference>
<keyword evidence="2" id="KW-0812">Transmembrane</keyword>
<name>A0ABV5RTA7_9ACTN</name>
<feature type="compositionally biased region" description="Pro residues" evidence="1">
    <location>
        <begin position="136"/>
        <end position="153"/>
    </location>
</feature>
<gene>
    <name evidence="3" type="ORF">ACFFSA_06110</name>
</gene>
<accession>A0ABV5RTA7</accession>
<feature type="compositionally biased region" description="Pro residues" evidence="1">
    <location>
        <begin position="27"/>
        <end position="43"/>
    </location>
</feature>
<comment type="caution">
    <text evidence="3">The sequence shown here is derived from an EMBL/GenBank/DDBJ whole genome shotgun (WGS) entry which is preliminary data.</text>
</comment>
<dbReference type="RefSeq" id="WP_344996226.1">
    <property type="nucleotide sequence ID" value="NZ_BAAAXV010000009.1"/>
</dbReference>
<protein>
    <submittedName>
        <fullName evidence="3">Uncharacterized protein</fullName>
    </submittedName>
</protein>
<dbReference type="EMBL" id="JBHMBW010000003">
    <property type="protein sequence ID" value="MFB9622652.1"/>
    <property type="molecule type" value="Genomic_DNA"/>
</dbReference>
<feature type="compositionally biased region" description="Pro residues" evidence="1">
    <location>
        <begin position="1"/>
        <end position="15"/>
    </location>
</feature>
<feature type="region of interest" description="Disordered" evidence="1">
    <location>
        <begin position="122"/>
        <end position="177"/>
    </location>
</feature>
<evidence type="ECO:0000313" key="3">
    <source>
        <dbReference type="EMBL" id="MFB9622652.1"/>
    </source>
</evidence>
<feature type="transmembrane region" description="Helical" evidence="2">
    <location>
        <begin position="87"/>
        <end position="111"/>
    </location>
</feature>
<proteinExistence type="predicted"/>
<keyword evidence="4" id="KW-1185">Reference proteome</keyword>
<feature type="compositionally biased region" description="Gly residues" evidence="1">
    <location>
        <begin position="44"/>
        <end position="55"/>
    </location>
</feature>